<organism evidence="3 4">
    <name type="scientific">Tractidigestivibacter montrealensis</name>
    <dbReference type="NCBI Taxonomy" id="2972466"/>
    <lineage>
        <taxon>Bacteria</taxon>
        <taxon>Bacillati</taxon>
        <taxon>Actinomycetota</taxon>
        <taxon>Coriobacteriia</taxon>
        <taxon>Coriobacteriales</taxon>
        <taxon>Atopobiaceae</taxon>
        <taxon>Tractidigestivibacter</taxon>
    </lineage>
</organism>
<dbReference type="InterPro" id="IPR054218">
    <property type="entry name" value="DUF6938"/>
</dbReference>
<proteinExistence type="predicted"/>
<evidence type="ECO:0000259" key="1">
    <source>
        <dbReference type="Pfam" id="PF22052"/>
    </source>
</evidence>
<evidence type="ECO:0000259" key="2">
    <source>
        <dbReference type="Pfam" id="PF22053"/>
    </source>
</evidence>
<feature type="domain" description="DUF6937" evidence="1">
    <location>
        <begin position="11"/>
        <end position="257"/>
    </location>
</feature>
<sequence>MESSTDRARSVFGNEQDDATYQKAVQSKERYLRRFGDDSKTVCHLSAAPTPVIGEMLGVRNLVISPDGTPLDIYADATQAPKPPATDRTVEGATGAPVIVGNIRMGFGHYRISMAMASAAHAMGYTPYWLDLASFKDATGSKVIRYQNDLYSKGSRISQRVGAFNKLVWEPLNSEGFRKLSYNAADQKNAELCVPLFHDIDKDIPYVGTHVWPSQAAVHAGMTHVVNAIPDNWPMALHLAEGSIHTVQTPSAYLGYHQLRGMDPARQLKPMPEGSIYYTGHYVDHELVSNIPADCSRRRNRVMGGGPVRYLLSVGGAGAQQELFAAIVEHLLPYVRRGEAVVFVNVGDHKKVWDALLKSVDGLRSEALPHFEGIDEVARFATAALDGDVSGVHAFCDKDIFTAVYSSNLLMRCSDVLVTKPSEFSFYPVPKLMIHRVGGHEAWGAIRAAEVGDGTYEMDDTAEVLSMIDSFQRERGLLGFMCDRIEDAAKAGIYDGAYRVIDLAVNGTQTLPAPRAMAR</sequence>
<dbReference type="InterPro" id="IPR054217">
    <property type="entry name" value="DUF6937"/>
</dbReference>
<dbReference type="RefSeq" id="WP_258499213.1">
    <property type="nucleotide sequence ID" value="NZ_JANSKA010000004.1"/>
</dbReference>
<dbReference type="Pfam" id="PF22053">
    <property type="entry name" value="DUF6938"/>
    <property type="match status" value="1"/>
</dbReference>
<comment type="caution">
    <text evidence="3">The sequence shown here is derived from an EMBL/GenBank/DDBJ whole genome shotgun (WGS) entry which is preliminary data.</text>
</comment>
<protein>
    <recommendedName>
        <fullName evidence="5">Glycosyltransferase</fullName>
    </recommendedName>
</protein>
<dbReference type="Proteomes" id="UP001204320">
    <property type="component" value="Unassembled WGS sequence"/>
</dbReference>
<evidence type="ECO:0000313" key="4">
    <source>
        <dbReference type="Proteomes" id="UP001204320"/>
    </source>
</evidence>
<feature type="domain" description="DUF6938" evidence="2">
    <location>
        <begin position="271"/>
        <end position="505"/>
    </location>
</feature>
<keyword evidence="4" id="KW-1185">Reference proteome</keyword>
<gene>
    <name evidence="3" type="ORF">NVS32_07215</name>
</gene>
<name>A0ABT1Z959_9ACTN</name>
<dbReference type="Pfam" id="PF22052">
    <property type="entry name" value="DUF6937"/>
    <property type="match status" value="1"/>
</dbReference>
<accession>A0ABT1Z959</accession>
<evidence type="ECO:0008006" key="5">
    <source>
        <dbReference type="Google" id="ProtNLM"/>
    </source>
</evidence>
<reference evidence="3 4" key="1">
    <citation type="submission" date="2022-08" db="EMBL/GenBank/DDBJ databases">
        <title>Tractidigestivibacter montrealensis type strain KD21.</title>
        <authorList>
            <person name="Diop K."/>
            <person name="Richard C."/>
            <person name="Routy B."/>
        </authorList>
    </citation>
    <scope>NUCLEOTIDE SEQUENCE [LARGE SCALE GENOMIC DNA]</scope>
    <source>
        <strain evidence="3 4">KD21</strain>
    </source>
</reference>
<dbReference type="EMBL" id="JANSKA010000004">
    <property type="protein sequence ID" value="MCR9036737.1"/>
    <property type="molecule type" value="Genomic_DNA"/>
</dbReference>
<evidence type="ECO:0000313" key="3">
    <source>
        <dbReference type="EMBL" id="MCR9036737.1"/>
    </source>
</evidence>